<keyword evidence="2" id="KW-1185">Reference proteome</keyword>
<evidence type="ECO:0000313" key="2">
    <source>
        <dbReference type="Proteomes" id="UP001600109"/>
    </source>
</evidence>
<dbReference type="EMBL" id="JBHZPZ010000019">
    <property type="protein sequence ID" value="MFE3869151.1"/>
    <property type="molecule type" value="Genomic_DNA"/>
</dbReference>
<evidence type="ECO:0000313" key="1">
    <source>
        <dbReference type="EMBL" id="MFE3869151.1"/>
    </source>
</evidence>
<dbReference type="Proteomes" id="UP001600109">
    <property type="component" value="Unassembled WGS sequence"/>
</dbReference>
<protein>
    <submittedName>
        <fullName evidence="1">Uncharacterized protein</fullName>
    </submittedName>
</protein>
<accession>A0ABW6HYR3</accession>
<proteinExistence type="predicted"/>
<name>A0ABW6HYR3_9FLAO</name>
<comment type="caution">
    <text evidence="1">The sequence shown here is derived from an EMBL/GenBank/DDBJ whole genome shotgun (WGS) entry which is preliminary data.</text>
</comment>
<organism evidence="1 2">
    <name type="scientific">Flavobacterium xylosi</name>
    <dbReference type="NCBI Taxonomy" id="3230415"/>
    <lineage>
        <taxon>Bacteria</taxon>
        <taxon>Pseudomonadati</taxon>
        <taxon>Bacteroidota</taxon>
        <taxon>Flavobacteriia</taxon>
        <taxon>Flavobacteriales</taxon>
        <taxon>Flavobacteriaceae</taxon>
        <taxon>Flavobacterium</taxon>
    </lineage>
</organism>
<sequence>MSLTEKLCFRHPLGNGKGKDMLYEGPEKAQYFCKYCGAISSSILSLKSFFCPQHPKGNCQGRHLPFFQNVTLL</sequence>
<gene>
    <name evidence="1" type="ORF">ACFX5E_13880</name>
</gene>
<dbReference type="RefSeq" id="WP_379855762.1">
    <property type="nucleotide sequence ID" value="NZ_JBHZPZ010000019.1"/>
</dbReference>
<reference evidence="1 2" key="1">
    <citation type="submission" date="2024-06" db="EMBL/GenBank/DDBJ databases">
        <title>Flavobacterium spp. isolated from glacier.</title>
        <authorList>
            <person name="Han D."/>
        </authorList>
    </citation>
    <scope>NUCLEOTIDE SEQUENCE [LARGE SCALE GENOMIC DNA]</scope>
    <source>
        <strain evidence="1 2">LS2P90</strain>
    </source>
</reference>